<feature type="transmembrane region" description="Helical" evidence="2">
    <location>
        <begin position="119"/>
        <end position="138"/>
    </location>
</feature>
<keyword evidence="4" id="KW-1185">Reference proteome</keyword>
<name>A0A4Z2F3W9_9TELE</name>
<sequence>MDLMAGSPEAVSAAAAGATREASVPLTVVAVVAVDGHRRVADEVLVVVPADRHAAHAVVRLLLQPAHGGRVHVVQQRHVEPDRDGGGGGVPALDAPIRRAALERRRRTLPPPRFTRSDLAGLSLLLLLSLLLFLTALLPRAPGLRPGASFFAVPLVAQLGPGVALLALPGLRVASFAIFGVVAAFGPRGAALVGLPLPALHEPVSVLHQGHIGAEEGVELPQRPAGGPEIWVAAGAPFDLGVLAVPGDGEEPRVQVPVGVARLAQQGPGDHGEHVSLPDADQVPQEAAPPPQGEQRRLDAAVELGGQRGGPPQDQAGVTGLPLGGAQGGVVRTAGHGRNGS</sequence>
<organism evidence="3 4">
    <name type="scientific">Liparis tanakae</name>
    <name type="common">Tanaka's snailfish</name>
    <dbReference type="NCBI Taxonomy" id="230148"/>
    <lineage>
        <taxon>Eukaryota</taxon>
        <taxon>Metazoa</taxon>
        <taxon>Chordata</taxon>
        <taxon>Craniata</taxon>
        <taxon>Vertebrata</taxon>
        <taxon>Euteleostomi</taxon>
        <taxon>Actinopterygii</taxon>
        <taxon>Neopterygii</taxon>
        <taxon>Teleostei</taxon>
        <taxon>Neoteleostei</taxon>
        <taxon>Acanthomorphata</taxon>
        <taxon>Eupercaria</taxon>
        <taxon>Perciformes</taxon>
        <taxon>Cottioidei</taxon>
        <taxon>Cottales</taxon>
        <taxon>Liparidae</taxon>
        <taxon>Liparis</taxon>
    </lineage>
</organism>
<feature type="transmembrane region" description="Helical" evidence="2">
    <location>
        <begin position="150"/>
        <end position="168"/>
    </location>
</feature>
<reference evidence="3 4" key="1">
    <citation type="submission" date="2019-03" db="EMBL/GenBank/DDBJ databases">
        <title>First draft genome of Liparis tanakae, snailfish: a comprehensive survey of snailfish specific genes.</title>
        <authorList>
            <person name="Kim W."/>
            <person name="Song I."/>
            <person name="Jeong J.-H."/>
            <person name="Kim D."/>
            <person name="Kim S."/>
            <person name="Ryu S."/>
            <person name="Song J.Y."/>
            <person name="Lee S.K."/>
        </authorList>
    </citation>
    <scope>NUCLEOTIDE SEQUENCE [LARGE SCALE GENOMIC DNA]</scope>
    <source>
        <tissue evidence="3">Muscle</tissue>
    </source>
</reference>
<keyword evidence="2" id="KW-0812">Transmembrane</keyword>
<feature type="region of interest" description="Disordered" evidence="1">
    <location>
        <begin position="264"/>
        <end position="341"/>
    </location>
</feature>
<gene>
    <name evidence="3" type="ORF">EYF80_054256</name>
</gene>
<dbReference type="Proteomes" id="UP000314294">
    <property type="component" value="Unassembled WGS sequence"/>
</dbReference>
<evidence type="ECO:0000313" key="3">
    <source>
        <dbReference type="EMBL" id="TNN35580.1"/>
    </source>
</evidence>
<proteinExistence type="predicted"/>
<evidence type="ECO:0000313" key="4">
    <source>
        <dbReference type="Proteomes" id="UP000314294"/>
    </source>
</evidence>
<protein>
    <submittedName>
        <fullName evidence="3">Uncharacterized protein</fullName>
    </submittedName>
</protein>
<comment type="caution">
    <text evidence="3">The sequence shown here is derived from an EMBL/GenBank/DDBJ whole genome shotgun (WGS) entry which is preliminary data.</text>
</comment>
<dbReference type="AlphaFoldDB" id="A0A4Z2F3W9"/>
<keyword evidence="2" id="KW-0472">Membrane</keyword>
<keyword evidence="2" id="KW-1133">Transmembrane helix</keyword>
<accession>A0A4Z2F3W9</accession>
<dbReference type="EMBL" id="SRLO01001745">
    <property type="protein sequence ID" value="TNN35580.1"/>
    <property type="molecule type" value="Genomic_DNA"/>
</dbReference>
<evidence type="ECO:0000256" key="2">
    <source>
        <dbReference type="SAM" id="Phobius"/>
    </source>
</evidence>
<evidence type="ECO:0000256" key="1">
    <source>
        <dbReference type="SAM" id="MobiDB-lite"/>
    </source>
</evidence>